<reference evidence="2 3" key="1">
    <citation type="journal article" date="2016" name="Nat. Commun.">
        <title>Thousands of microbial genomes shed light on interconnected biogeochemical processes in an aquifer system.</title>
        <authorList>
            <person name="Anantharaman K."/>
            <person name="Brown C.T."/>
            <person name="Hug L.A."/>
            <person name="Sharon I."/>
            <person name="Castelle C.J."/>
            <person name="Probst A.J."/>
            <person name="Thomas B.C."/>
            <person name="Singh A."/>
            <person name="Wilkins M.J."/>
            <person name="Karaoz U."/>
            <person name="Brodie E.L."/>
            <person name="Williams K.H."/>
            <person name="Hubbard S.S."/>
            <person name="Banfield J.F."/>
        </authorList>
    </citation>
    <scope>NUCLEOTIDE SEQUENCE [LARGE SCALE GENOMIC DNA]</scope>
</reference>
<evidence type="ECO:0000313" key="3">
    <source>
        <dbReference type="Proteomes" id="UP000176420"/>
    </source>
</evidence>
<dbReference type="AlphaFoldDB" id="A0A1G2BGE1"/>
<name>A0A1G2BGE1_9BACT</name>
<comment type="caution">
    <text evidence="2">The sequence shown here is derived from an EMBL/GenBank/DDBJ whole genome shotgun (WGS) entry which is preliminary data.</text>
</comment>
<protein>
    <recommendedName>
        <fullName evidence="4">DUF192 domain-containing protein</fullName>
    </recommendedName>
</protein>
<evidence type="ECO:0008006" key="4">
    <source>
        <dbReference type="Google" id="ProtNLM"/>
    </source>
</evidence>
<feature type="transmembrane region" description="Helical" evidence="1">
    <location>
        <begin position="6"/>
        <end position="25"/>
    </location>
</feature>
<dbReference type="InterPro" id="IPR003795">
    <property type="entry name" value="DUF192"/>
</dbReference>
<evidence type="ECO:0000313" key="2">
    <source>
        <dbReference type="EMBL" id="OGY87756.1"/>
    </source>
</evidence>
<gene>
    <name evidence="2" type="ORF">A2319_04920</name>
</gene>
<dbReference type="Proteomes" id="UP000176420">
    <property type="component" value="Unassembled WGS sequence"/>
</dbReference>
<accession>A0A1G2BGE1</accession>
<dbReference type="Gene3D" id="2.60.120.1140">
    <property type="entry name" value="Protein of unknown function DUF192"/>
    <property type="match status" value="1"/>
</dbReference>
<sequence length="152" mass="17315">MRAFVTTIVFMVLFMIGMGFLMYRFNYQKDHAQISLQGNIFKVEIADSVVEHTNGLQGRSKIGAEKGMLFIFSDRTKRVFWMKDMKIPLDIIWIDGNRVIDLTKNAKPEPGVAFNQLKAYQPISPVTDVLEVAAGTIDRLNIKIGDDFKIIK</sequence>
<keyword evidence="1" id="KW-1133">Transmembrane helix</keyword>
<keyword evidence="1" id="KW-0812">Transmembrane</keyword>
<dbReference type="Pfam" id="PF02643">
    <property type="entry name" value="DUF192"/>
    <property type="match status" value="1"/>
</dbReference>
<evidence type="ECO:0000256" key="1">
    <source>
        <dbReference type="SAM" id="Phobius"/>
    </source>
</evidence>
<dbReference type="InterPro" id="IPR038695">
    <property type="entry name" value="Saro_0823-like_sf"/>
</dbReference>
<organism evidence="2 3">
    <name type="scientific">Candidatus Kerfeldbacteria bacterium RIFOXYB2_FULL_38_14</name>
    <dbReference type="NCBI Taxonomy" id="1798547"/>
    <lineage>
        <taxon>Bacteria</taxon>
        <taxon>Candidatus Kerfeldiibacteriota</taxon>
    </lineage>
</organism>
<dbReference type="PANTHER" id="PTHR37953:SF1">
    <property type="entry name" value="UPF0127 PROTEIN MJ1496"/>
    <property type="match status" value="1"/>
</dbReference>
<dbReference type="PANTHER" id="PTHR37953">
    <property type="entry name" value="UPF0127 PROTEIN MJ1496"/>
    <property type="match status" value="1"/>
</dbReference>
<keyword evidence="1" id="KW-0472">Membrane</keyword>
<proteinExistence type="predicted"/>
<dbReference type="EMBL" id="MHKI01000006">
    <property type="protein sequence ID" value="OGY87756.1"/>
    <property type="molecule type" value="Genomic_DNA"/>
</dbReference>